<feature type="transmembrane region" description="Helical" evidence="7">
    <location>
        <begin position="68"/>
        <end position="89"/>
    </location>
</feature>
<evidence type="ECO:0000256" key="4">
    <source>
        <dbReference type="ARBA" id="ARBA00022989"/>
    </source>
</evidence>
<dbReference type="Proteomes" id="UP000199161">
    <property type="component" value="Unassembled WGS sequence"/>
</dbReference>
<evidence type="ECO:0000313" key="9">
    <source>
        <dbReference type="Proteomes" id="UP000199161"/>
    </source>
</evidence>
<accession>A0A1I1EGZ6</accession>
<keyword evidence="4 7" id="KW-1133">Transmembrane helix</keyword>
<comment type="subcellular location">
    <subcellularLocation>
        <location evidence="1">Membrane</location>
        <topology evidence="1">Multi-pass membrane protein</topology>
    </subcellularLocation>
</comment>
<dbReference type="InterPro" id="IPR001425">
    <property type="entry name" value="Arc/bac/fun_rhodopsins"/>
</dbReference>
<dbReference type="RefSeq" id="WP_089786312.1">
    <property type="nucleotide sequence ID" value="NZ_FOKW01000002.1"/>
</dbReference>
<keyword evidence="3 7" id="KW-0812">Transmembrane</keyword>
<feature type="transmembrane region" description="Helical" evidence="7">
    <location>
        <begin position="6"/>
        <end position="24"/>
    </location>
</feature>
<reference evidence="9" key="1">
    <citation type="submission" date="2016-10" db="EMBL/GenBank/DDBJ databases">
        <authorList>
            <person name="Varghese N."/>
            <person name="Submissions S."/>
        </authorList>
    </citation>
    <scope>NUCLEOTIDE SEQUENCE [LARGE SCALE GENOMIC DNA]</scope>
    <source>
        <strain evidence="9">DSM 13078</strain>
    </source>
</reference>
<feature type="transmembrane region" description="Helical" evidence="7">
    <location>
        <begin position="122"/>
        <end position="140"/>
    </location>
</feature>
<evidence type="ECO:0000256" key="5">
    <source>
        <dbReference type="ARBA" id="ARBA00023136"/>
    </source>
</evidence>
<dbReference type="Pfam" id="PF01036">
    <property type="entry name" value="Bac_rhodopsin"/>
    <property type="match status" value="1"/>
</dbReference>
<feature type="transmembrane region" description="Helical" evidence="7">
    <location>
        <begin position="36"/>
        <end position="56"/>
    </location>
</feature>
<dbReference type="EMBL" id="FOKW01000002">
    <property type="protein sequence ID" value="SFB86371.1"/>
    <property type="molecule type" value="Genomic_DNA"/>
</dbReference>
<evidence type="ECO:0000256" key="2">
    <source>
        <dbReference type="ARBA" id="ARBA00008130"/>
    </source>
</evidence>
<feature type="transmembrane region" description="Helical" evidence="7">
    <location>
        <begin position="190"/>
        <end position="211"/>
    </location>
</feature>
<dbReference type="OrthoDB" id="330248at2157"/>
<keyword evidence="9" id="KW-1185">Reference proteome</keyword>
<dbReference type="SUPFAM" id="SSF81321">
    <property type="entry name" value="Family A G protein-coupled receptor-like"/>
    <property type="match status" value="1"/>
</dbReference>
<evidence type="ECO:0000256" key="6">
    <source>
        <dbReference type="SAM" id="MobiDB-lite"/>
    </source>
</evidence>
<keyword evidence="5 7" id="KW-0472">Membrane</keyword>
<evidence type="ECO:0000313" key="8">
    <source>
        <dbReference type="EMBL" id="SFB86371.1"/>
    </source>
</evidence>
<dbReference type="Gene3D" id="1.20.1070.10">
    <property type="entry name" value="Rhodopsin 7-helix transmembrane proteins"/>
    <property type="match status" value="1"/>
</dbReference>
<protein>
    <submittedName>
        <fullName evidence="8">Bacteriorhodopsin-like protein</fullName>
    </submittedName>
</protein>
<dbReference type="AlphaFoldDB" id="A0A1I1EGZ6"/>
<proteinExistence type="inferred from homology"/>
<feature type="transmembrane region" description="Helical" evidence="7">
    <location>
        <begin position="96"/>
        <end position="116"/>
    </location>
</feature>
<evidence type="ECO:0000256" key="1">
    <source>
        <dbReference type="ARBA" id="ARBA00004141"/>
    </source>
</evidence>
<gene>
    <name evidence="8" type="ORF">SAMN05444422_102454</name>
</gene>
<dbReference type="GO" id="GO:0016020">
    <property type="term" value="C:membrane"/>
    <property type="evidence" value="ECO:0007669"/>
    <property type="project" value="UniProtKB-SubCell"/>
</dbReference>
<comment type="similarity">
    <text evidence="2">Belongs to the archaeal/bacterial/fungal opsin family.</text>
</comment>
<sequence>MISHATIYLVSSALLGLGAVGLLVATRRLEPSVRRYGYATVLACGAMSVTYLLMRAEIGTVTTNEESVVRFVGYTVAWAGISYVLGAVADAGPKRTVAVFACSMGTLWATFASWILSGTAGSIASLVILASFVGLVSLLVGPVARSAASVDERRTLLYRKLEYLVLLAWAGLIVLGIVSEQNLALTDSFVGQIGATYVDLVLLLGFGGLVLRNVAALEKTAASTTLLPFFGGGSGGTGDEPGTANRNPDPGEPAD</sequence>
<evidence type="ECO:0000256" key="7">
    <source>
        <dbReference type="SAM" id="Phobius"/>
    </source>
</evidence>
<feature type="region of interest" description="Disordered" evidence="6">
    <location>
        <begin position="232"/>
        <end position="255"/>
    </location>
</feature>
<dbReference type="SMART" id="SM01021">
    <property type="entry name" value="Bac_rhodopsin"/>
    <property type="match status" value="1"/>
</dbReference>
<name>A0A1I1EGZ6_NATHA</name>
<feature type="transmembrane region" description="Helical" evidence="7">
    <location>
        <begin position="161"/>
        <end position="178"/>
    </location>
</feature>
<evidence type="ECO:0000256" key="3">
    <source>
        <dbReference type="ARBA" id="ARBA00022692"/>
    </source>
</evidence>
<organism evidence="8 9">
    <name type="scientific">Natronobacterium haloterrestre</name>
    <name type="common">Halobiforma haloterrestris</name>
    <dbReference type="NCBI Taxonomy" id="148448"/>
    <lineage>
        <taxon>Archaea</taxon>
        <taxon>Methanobacteriati</taxon>
        <taxon>Methanobacteriota</taxon>
        <taxon>Stenosarchaea group</taxon>
        <taxon>Halobacteria</taxon>
        <taxon>Halobacteriales</taxon>
        <taxon>Natrialbaceae</taxon>
        <taxon>Natronobacterium</taxon>
    </lineage>
</organism>